<comment type="caution">
    <text evidence="1">The sequence shown here is derived from an EMBL/GenBank/DDBJ whole genome shotgun (WGS) entry which is preliminary data.</text>
</comment>
<protein>
    <submittedName>
        <fullName evidence="1">Uncharacterized protein</fullName>
    </submittedName>
</protein>
<dbReference type="EMBL" id="BKCJ010000145">
    <property type="protein sequence ID" value="GEU30296.1"/>
    <property type="molecule type" value="Genomic_DNA"/>
</dbReference>
<accession>A0A6L2J0H4</accession>
<evidence type="ECO:0000313" key="1">
    <source>
        <dbReference type="EMBL" id="GEU30296.1"/>
    </source>
</evidence>
<proteinExistence type="predicted"/>
<name>A0A6L2J0H4_TANCI</name>
<gene>
    <name evidence="1" type="ORF">Tci_002274</name>
</gene>
<dbReference type="AlphaFoldDB" id="A0A6L2J0H4"/>
<reference evidence="1" key="1">
    <citation type="journal article" date="2019" name="Sci. Rep.">
        <title>Draft genome of Tanacetum cinerariifolium, the natural source of mosquito coil.</title>
        <authorList>
            <person name="Yamashiro T."/>
            <person name="Shiraishi A."/>
            <person name="Satake H."/>
            <person name="Nakayama K."/>
        </authorList>
    </citation>
    <scope>NUCLEOTIDE SEQUENCE</scope>
</reference>
<organism evidence="1">
    <name type="scientific">Tanacetum cinerariifolium</name>
    <name type="common">Dalmatian daisy</name>
    <name type="synonym">Chrysanthemum cinerariifolium</name>
    <dbReference type="NCBI Taxonomy" id="118510"/>
    <lineage>
        <taxon>Eukaryota</taxon>
        <taxon>Viridiplantae</taxon>
        <taxon>Streptophyta</taxon>
        <taxon>Embryophyta</taxon>
        <taxon>Tracheophyta</taxon>
        <taxon>Spermatophyta</taxon>
        <taxon>Magnoliopsida</taxon>
        <taxon>eudicotyledons</taxon>
        <taxon>Gunneridae</taxon>
        <taxon>Pentapetalae</taxon>
        <taxon>asterids</taxon>
        <taxon>campanulids</taxon>
        <taxon>Asterales</taxon>
        <taxon>Asteraceae</taxon>
        <taxon>Asteroideae</taxon>
        <taxon>Anthemideae</taxon>
        <taxon>Anthemidinae</taxon>
        <taxon>Tanacetum</taxon>
    </lineage>
</organism>
<sequence>MGTIDNIRSILTQPTLDVLCEKYYIHDVVHPELPGRNDRIQNSPPAAKVSHFEILCRVHGFEPTVGNFRRDGFVCFYTSRGSYQGGDNAAKAGQAKQGDHVVNIRGIDIMADDEIQAIITEQPKRIRKKRKATDGAGGSGLPLKKLREDHGTFDASVGGKSVVVLQSLLEGSTLAAKVGVTEAATVPFVTSSVTPTPERVGNCPANFVTELNLRTQKPAERFVISFDFPHEPNANAADYEVTSVVSSSIPDLAILTTAVATTVIADTLTPVSRVGHGSGAG</sequence>